<evidence type="ECO:0000259" key="5">
    <source>
        <dbReference type="Pfam" id="PF01636"/>
    </source>
</evidence>
<comment type="caution">
    <text evidence="6">The sequence shown here is derived from an EMBL/GenBank/DDBJ whole genome shotgun (WGS) entry which is preliminary data.</text>
</comment>
<gene>
    <name evidence="6" type="ORF">QNA08_17440</name>
</gene>
<dbReference type="SUPFAM" id="SSF51261">
    <property type="entry name" value="Duplicated hybrid motif"/>
    <property type="match status" value="1"/>
</dbReference>
<feature type="domain" description="Aminoglycoside phosphotransferase" evidence="5">
    <location>
        <begin position="31"/>
        <end position="271"/>
    </location>
</feature>
<comment type="similarity">
    <text evidence="2">Belongs to the class-III pyridoxal-phosphate-dependent aminotransferase family.</text>
</comment>
<evidence type="ECO:0000256" key="3">
    <source>
        <dbReference type="ARBA" id="ARBA00022898"/>
    </source>
</evidence>
<dbReference type="InterPro" id="IPR011009">
    <property type="entry name" value="Kinase-like_dom_sf"/>
</dbReference>
<evidence type="ECO:0000313" key="6">
    <source>
        <dbReference type="EMBL" id="MDJ1160000.1"/>
    </source>
</evidence>
<dbReference type="Pfam" id="PF01636">
    <property type="entry name" value="APH"/>
    <property type="match status" value="1"/>
</dbReference>
<dbReference type="PANTHER" id="PTHR45688:SF13">
    <property type="entry name" value="ALANINE--GLYOXYLATE AMINOTRANSFERASE 2-LIKE"/>
    <property type="match status" value="1"/>
</dbReference>
<dbReference type="Gene3D" id="3.90.1200.10">
    <property type="match status" value="1"/>
</dbReference>
<keyword evidence="3" id="KW-0663">Pyridoxal phosphate</keyword>
<dbReference type="EMBL" id="JASJEV010000015">
    <property type="protein sequence ID" value="MDJ1160000.1"/>
    <property type="molecule type" value="Genomic_DNA"/>
</dbReference>
<keyword evidence="6" id="KW-0808">Transferase</keyword>
<dbReference type="GO" id="GO:0008483">
    <property type="term" value="F:transaminase activity"/>
    <property type="evidence" value="ECO:0007669"/>
    <property type="project" value="UniProtKB-KW"/>
</dbReference>
<dbReference type="Gene3D" id="3.90.1150.10">
    <property type="entry name" value="Aspartate Aminotransferase, domain 1"/>
    <property type="match status" value="1"/>
</dbReference>
<dbReference type="Gene3D" id="3.40.640.10">
    <property type="entry name" value="Type I PLP-dependent aspartate aminotransferase-like (Major domain)"/>
    <property type="match status" value="1"/>
</dbReference>
<proteinExistence type="inferred from homology"/>
<dbReference type="InterPro" id="IPR016047">
    <property type="entry name" value="M23ase_b-sheet_dom"/>
</dbReference>
<evidence type="ECO:0000259" key="4">
    <source>
        <dbReference type="Pfam" id="PF01551"/>
    </source>
</evidence>
<dbReference type="Proteomes" id="UP001321492">
    <property type="component" value="Unassembled WGS sequence"/>
</dbReference>
<dbReference type="RefSeq" id="WP_283742001.1">
    <property type="nucleotide sequence ID" value="NZ_JASJEV010000015.1"/>
</dbReference>
<dbReference type="NCBIfam" id="NF004799">
    <property type="entry name" value="PRK06148.1"/>
    <property type="match status" value="1"/>
</dbReference>
<dbReference type="Pfam" id="PF00202">
    <property type="entry name" value="Aminotran_3"/>
    <property type="match status" value="1"/>
</dbReference>
<comment type="cofactor">
    <cofactor evidence="1">
        <name>pyridoxal 5'-phosphate</name>
        <dbReference type="ChEBI" id="CHEBI:597326"/>
    </cofactor>
</comment>
<dbReference type="InterPro" id="IPR011055">
    <property type="entry name" value="Dup_hybrid_motif"/>
</dbReference>
<dbReference type="PANTHER" id="PTHR45688">
    <property type="match status" value="1"/>
</dbReference>
<dbReference type="Pfam" id="PF01551">
    <property type="entry name" value="Peptidase_M23"/>
    <property type="match status" value="1"/>
</dbReference>
<dbReference type="InterPro" id="IPR015424">
    <property type="entry name" value="PyrdxlP-dep_Trfase"/>
</dbReference>
<keyword evidence="6" id="KW-0032">Aminotransferase</keyword>
<keyword evidence="7" id="KW-1185">Reference proteome</keyword>
<dbReference type="SUPFAM" id="SSF56112">
    <property type="entry name" value="Protein kinase-like (PK-like)"/>
    <property type="match status" value="1"/>
</dbReference>
<dbReference type="SUPFAM" id="SSF53383">
    <property type="entry name" value="PLP-dependent transferases"/>
    <property type="match status" value="1"/>
</dbReference>
<dbReference type="InterPro" id="IPR015422">
    <property type="entry name" value="PyrdxlP-dep_Trfase_small"/>
</dbReference>
<dbReference type="CDD" id="cd12797">
    <property type="entry name" value="M23_peptidase"/>
    <property type="match status" value="1"/>
</dbReference>
<organism evidence="6 7">
    <name type="scientific">Chelatococcus albus</name>
    <dbReference type="NCBI Taxonomy" id="3047466"/>
    <lineage>
        <taxon>Bacteria</taxon>
        <taxon>Pseudomonadati</taxon>
        <taxon>Pseudomonadota</taxon>
        <taxon>Alphaproteobacteria</taxon>
        <taxon>Hyphomicrobiales</taxon>
        <taxon>Chelatococcaceae</taxon>
        <taxon>Chelatococcus</taxon>
    </lineage>
</organism>
<name>A0ABT7ALP9_9HYPH</name>
<accession>A0ABT7ALP9</accession>
<dbReference type="InterPro" id="IPR002575">
    <property type="entry name" value="Aminoglycoside_PTrfase"/>
</dbReference>
<protein>
    <submittedName>
        <fullName evidence="6">Aminotransferase class III-fold pyridoxal phosphate-dependent enzyme</fullName>
    </submittedName>
</protein>
<evidence type="ECO:0000256" key="2">
    <source>
        <dbReference type="ARBA" id="ARBA00008954"/>
    </source>
</evidence>
<evidence type="ECO:0000313" key="7">
    <source>
        <dbReference type="Proteomes" id="UP001321492"/>
    </source>
</evidence>
<reference evidence="6 7" key="1">
    <citation type="submission" date="2023-05" db="EMBL/GenBank/DDBJ databases">
        <title>Chelatococcus sp. nov., a moderately thermophilic bacterium isolated from hot spring microbial mat.</title>
        <authorList>
            <person name="Hu C.-J."/>
            <person name="Li W.-J."/>
        </authorList>
    </citation>
    <scope>NUCLEOTIDE SEQUENCE [LARGE SCALE GENOMIC DNA]</scope>
    <source>
        <strain evidence="6 7">SYSU G07232</strain>
    </source>
</reference>
<evidence type="ECO:0000256" key="1">
    <source>
        <dbReference type="ARBA" id="ARBA00001933"/>
    </source>
</evidence>
<dbReference type="InterPro" id="IPR015421">
    <property type="entry name" value="PyrdxlP-dep_Trfase_major"/>
</dbReference>
<dbReference type="InterPro" id="IPR049704">
    <property type="entry name" value="Aminotrans_3_PPA_site"/>
</dbReference>
<dbReference type="CDD" id="cd00610">
    <property type="entry name" value="OAT_like"/>
    <property type="match status" value="1"/>
</dbReference>
<feature type="domain" description="M23ase beta-sheet core" evidence="4">
    <location>
        <begin position="443"/>
        <end position="539"/>
    </location>
</feature>
<dbReference type="InterPro" id="IPR005814">
    <property type="entry name" value="Aminotrans_3"/>
</dbReference>
<dbReference type="Gene3D" id="2.70.70.10">
    <property type="entry name" value="Glucose Permease (Domain IIA)"/>
    <property type="match status" value="1"/>
</dbReference>
<dbReference type="PROSITE" id="PS00600">
    <property type="entry name" value="AA_TRANSFER_CLASS_3"/>
    <property type="match status" value="1"/>
</dbReference>
<sequence>MTAINHPRPTFSAEEAAAVLHALFGVSGRLEALPSERDQNFRVTAADGREFIFKIVNAAEPQTAVAFQTALLRHVEAVDPDLPVPRIVPTPEGEDFGFATGRGGERHALRLVTWLAGTPLAEAQKTPGTLRDLGRVLGRLDWALQSFGHPGAHHAFDWEIREVPRSRARLSHIADPARRRLVETVLDTYDSRVAPALKRLRCGVIHNDANDWNLLVAGPTGGPITGLIDFGDAVHSPLVAELAIACAYAMLGAASPVEAAAAIVAGYHAELPLQEAEFEVLMDLVAARLAVSVSISATRHAAAAENPYLLVSEKPAWDLLERLARIDRRIATAILRKACGLEAAPGVRRLGEWLAANRRTLAPMLRPHPARQRKCVLDLGSPDAPLPKASAAGDHAAADRAYAELQKAHGFDLGLGPHGEKRTVYTAPFFRSALIDGARRDLHLGLDVFAPAGTPLYTPLAAKVVAATVNPAPQDYGGLLLLEHEPEPGLRFQTLWGHLDHASVRERRVGEELPAGAFVARLGDYAENGGWVPHLHLQLVASPYDDASIIPGVGEEAFREVWAELFPAPYDFAGLPPETFERGGRDRASLLAARKARLGPNLSVSYREPLKMVRGEDVWLIDDTGRAYLDCYNNVAHVGHCHPRVVDAITRQVPVLNTNTRYLHDTIVDYTERLATTLPPELDTFFVLCTGSEANELALRMARTCTARRDVLVLDWAYHGNTQGLVDISPYKYKRKGGAGRPEHTHELPVPDPYRAPSGWPAAEIGERYADEAVRRIGRMAADGRAPGAFIAETIPSVAGQIFLPPGYLRAVYAAVRAAGGLCIADEVQVGFGRVGNAMWAFEEHGVVPDIVTMGKPIGNGHPLAVVAVRREIAERFANGMEYFNTFGGNPVSCAAGLAVLDVLEEERLLPNAAEQGGYLLTGMRRLMERHPAVGDVRGRGLFFGIELVRDRATKEHAGAEAAAVVNRARELGVLMGTDGPFDNVVKLRPPMTFRREHADILLDVLGEAIRDVLG</sequence>